<dbReference type="Pfam" id="PF00512">
    <property type="entry name" value="HisKA"/>
    <property type="match status" value="1"/>
</dbReference>
<feature type="domain" description="Response regulatory" evidence="7">
    <location>
        <begin position="774"/>
        <end position="890"/>
    </location>
</feature>
<dbReference type="InterPro" id="IPR004358">
    <property type="entry name" value="Sig_transdc_His_kin-like_C"/>
</dbReference>
<dbReference type="PROSITE" id="PS50113">
    <property type="entry name" value="PAC"/>
    <property type="match status" value="1"/>
</dbReference>
<dbReference type="InterPro" id="IPR036097">
    <property type="entry name" value="HisK_dim/P_sf"/>
</dbReference>
<dbReference type="InterPro" id="IPR003661">
    <property type="entry name" value="HisK_dim/P_dom"/>
</dbReference>
<dbReference type="CDD" id="cd18161">
    <property type="entry name" value="REC_hyHK_blue-like"/>
    <property type="match status" value="1"/>
</dbReference>
<dbReference type="Pfam" id="PF00072">
    <property type="entry name" value="Response_reg"/>
    <property type="match status" value="1"/>
</dbReference>
<dbReference type="Pfam" id="PF02518">
    <property type="entry name" value="HATPase_c"/>
    <property type="match status" value="1"/>
</dbReference>
<dbReference type="SUPFAM" id="SSF55874">
    <property type="entry name" value="ATPase domain of HSP90 chaperone/DNA topoisomerase II/histidine kinase"/>
    <property type="match status" value="1"/>
</dbReference>
<proteinExistence type="predicted"/>
<dbReference type="Gene3D" id="3.40.50.2300">
    <property type="match status" value="1"/>
</dbReference>
<keyword evidence="3 4" id="KW-0597">Phosphoprotein</keyword>
<accession>A0ABU5LRL4</accession>
<dbReference type="InterPro" id="IPR035965">
    <property type="entry name" value="PAS-like_dom_sf"/>
</dbReference>
<dbReference type="SUPFAM" id="SSF52172">
    <property type="entry name" value="CheY-like"/>
    <property type="match status" value="1"/>
</dbReference>
<dbReference type="Gene3D" id="3.30.565.10">
    <property type="entry name" value="Histidine kinase-like ATPase, C-terminal domain"/>
    <property type="match status" value="1"/>
</dbReference>
<dbReference type="InterPro" id="IPR001610">
    <property type="entry name" value="PAC"/>
</dbReference>
<dbReference type="Proteomes" id="UP001292182">
    <property type="component" value="Unassembled WGS sequence"/>
</dbReference>
<name>A0ABU5LRL4_9SPHN</name>
<evidence type="ECO:0000256" key="5">
    <source>
        <dbReference type="SAM" id="Coils"/>
    </source>
</evidence>
<feature type="coiled-coil region" evidence="5">
    <location>
        <begin position="473"/>
        <end position="511"/>
    </location>
</feature>
<dbReference type="SUPFAM" id="SSF47384">
    <property type="entry name" value="Homodimeric domain of signal transducing histidine kinase"/>
    <property type="match status" value="1"/>
</dbReference>
<dbReference type="PROSITE" id="PS50110">
    <property type="entry name" value="RESPONSE_REGULATORY"/>
    <property type="match status" value="1"/>
</dbReference>
<dbReference type="InterPro" id="IPR001789">
    <property type="entry name" value="Sig_transdc_resp-reg_receiver"/>
</dbReference>
<dbReference type="Gene3D" id="2.10.70.100">
    <property type="match status" value="1"/>
</dbReference>
<evidence type="ECO:0000313" key="10">
    <source>
        <dbReference type="Proteomes" id="UP001292182"/>
    </source>
</evidence>
<evidence type="ECO:0000256" key="2">
    <source>
        <dbReference type="ARBA" id="ARBA00012438"/>
    </source>
</evidence>
<evidence type="ECO:0000256" key="1">
    <source>
        <dbReference type="ARBA" id="ARBA00000085"/>
    </source>
</evidence>
<dbReference type="InterPro" id="IPR000700">
    <property type="entry name" value="PAS-assoc_C"/>
</dbReference>
<feature type="domain" description="PAC" evidence="8">
    <location>
        <begin position="292"/>
        <end position="344"/>
    </location>
</feature>
<dbReference type="EMBL" id="JAOBTW010000010">
    <property type="protein sequence ID" value="MDZ7282582.1"/>
    <property type="molecule type" value="Genomic_DNA"/>
</dbReference>
<dbReference type="PRINTS" id="PR00344">
    <property type="entry name" value="BCTRLSENSOR"/>
</dbReference>
<evidence type="ECO:0000313" key="9">
    <source>
        <dbReference type="EMBL" id="MDZ7282582.1"/>
    </source>
</evidence>
<evidence type="ECO:0000259" key="8">
    <source>
        <dbReference type="PROSITE" id="PS50113"/>
    </source>
</evidence>
<dbReference type="PROSITE" id="PS50109">
    <property type="entry name" value="HIS_KIN"/>
    <property type="match status" value="1"/>
</dbReference>
<evidence type="ECO:0000256" key="3">
    <source>
        <dbReference type="ARBA" id="ARBA00022553"/>
    </source>
</evidence>
<dbReference type="SMART" id="SM00091">
    <property type="entry name" value="PAS"/>
    <property type="match status" value="3"/>
</dbReference>
<keyword evidence="5" id="KW-0175">Coiled coil</keyword>
<protein>
    <recommendedName>
        <fullName evidence="2">histidine kinase</fullName>
        <ecNumber evidence="2">2.7.13.3</ecNumber>
    </recommendedName>
</protein>
<dbReference type="Pfam" id="PF08447">
    <property type="entry name" value="PAS_3"/>
    <property type="match status" value="2"/>
</dbReference>
<dbReference type="CDD" id="cd00130">
    <property type="entry name" value="PAS"/>
    <property type="match status" value="3"/>
</dbReference>
<gene>
    <name evidence="9" type="ORF">N4G62_11140</name>
</gene>
<dbReference type="Gene3D" id="1.10.287.130">
    <property type="match status" value="1"/>
</dbReference>
<dbReference type="CDD" id="cd00082">
    <property type="entry name" value="HisKA"/>
    <property type="match status" value="1"/>
</dbReference>
<dbReference type="SMART" id="SM00388">
    <property type="entry name" value="HisKA"/>
    <property type="match status" value="1"/>
</dbReference>
<dbReference type="SUPFAM" id="SSF55785">
    <property type="entry name" value="PYP-like sensor domain (PAS domain)"/>
    <property type="match status" value="3"/>
</dbReference>
<dbReference type="RefSeq" id="WP_322539529.1">
    <property type="nucleotide sequence ID" value="NZ_JAOBTW010000010.1"/>
</dbReference>
<dbReference type="InterPro" id="IPR036890">
    <property type="entry name" value="HATPase_C_sf"/>
</dbReference>
<dbReference type="Pfam" id="PF08448">
    <property type="entry name" value="PAS_4"/>
    <property type="match status" value="1"/>
</dbReference>
<comment type="catalytic activity">
    <reaction evidence="1">
        <text>ATP + protein L-histidine = ADP + protein N-phospho-L-histidine.</text>
        <dbReference type="EC" id="2.7.13.3"/>
    </reaction>
</comment>
<dbReference type="SMART" id="SM00448">
    <property type="entry name" value="REC"/>
    <property type="match status" value="1"/>
</dbReference>
<evidence type="ECO:0000259" key="7">
    <source>
        <dbReference type="PROSITE" id="PS50110"/>
    </source>
</evidence>
<dbReference type="InterPro" id="IPR005467">
    <property type="entry name" value="His_kinase_dom"/>
</dbReference>
<keyword evidence="10" id="KW-1185">Reference proteome</keyword>
<evidence type="ECO:0000259" key="6">
    <source>
        <dbReference type="PROSITE" id="PS50109"/>
    </source>
</evidence>
<reference evidence="10" key="1">
    <citation type="submission" date="2023-07" db="EMBL/GenBank/DDBJ databases">
        <title>Whole genome sequence analysis of rice epiphytic Sphingomonas sanguinis OsEp_Plm_15B2.</title>
        <authorList>
            <person name="Sahu K.P."/>
            <person name="Asharani P."/>
            <person name="Reddy B."/>
            <person name="Kumar A."/>
        </authorList>
    </citation>
    <scope>NUCLEOTIDE SEQUENCE [LARGE SCALE GENOMIC DNA]</scope>
    <source>
        <strain evidence="10">OsEp_Plm_15B2</strain>
    </source>
</reference>
<comment type="caution">
    <text evidence="9">The sequence shown here is derived from an EMBL/GenBank/DDBJ whole genome shotgun (WGS) entry which is preliminary data.</text>
</comment>
<dbReference type="Gene3D" id="3.30.450.20">
    <property type="entry name" value="PAS domain"/>
    <property type="match status" value="3"/>
</dbReference>
<feature type="modified residue" description="4-aspartylphosphate" evidence="4">
    <location>
        <position position="824"/>
    </location>
</feature>
<evidence type="ECO:0000256" key="4">
    <source>
        <dbReference type="PROSITE-ProRule" id="PRU00169"/>
    </source>
</evidence>
<dbReference type="InterPro" id="IPR000014">
    <property type="entry name" value="PAS"/>
</dbReference>
<organism evidence="9 10">
    <name type="scientific">Sphingomonas sanguinis</name>
    <dbReference type="NCBI Taxonomy" id="33051"/>
    <lineage>
        <taxon>Bacteria</taxon>
        <taxon>Pseudomonadati</taxon>
        <taxon>Pseudomonadota</taxon>
        <taxon>Alphaproteobacteria</taxon>
        <taxon>Sphingomonadales</taxon>
        <taxon>Sphingomonadaceae</taxon>
        <taxon>Sphingomonas</taxon>
    </lineage>
</organism>
<feature type="domain" description="Histidine kinase" evidence="6">
    <location>
        <begin position="527"/>
        <end position="751"/>
    </location>
</feature>
<dbReference type="SMART" id="SM00086">
    <property type="entry name" value="PAC"/>
    <property type="match status" value="2"/>
</dbReference>
<dbReference type="InterPro" id="IPR013656">
    <property type="entry name" value="PAS_4"/>
</dbReference>
<dbReference type="PANTHER" id="PTHR43065:SF42">
    <property type="entry name" value="TWO-COMPONENT SENSOR PPRA"/>
    <property type="match status" value="1"/>
</dbReference>
<dbReference type="InterPro" id="IPR003594">
    <property type="entry name" value="HATPase_dom"/>
</dbReference>
<dbReference type="EC" id="2.7.13.3" evidence="2"/>
<dbReference type="SMART" id="SM00387">
    <property type="entry name" value="HATPase_c"/>
    <property type="match status" value="1"/>
</dbReference>
<dbReference type="PANTHER" id="PTHR43065">
    <property type="entry name" value="SENSOR HISTIDINE KINASE"/>
    <property type="match status" value="1"/>
</dbReference>
<dbReference type="InterPro" id="IPR011006">
    <property type="entry name" value="CheY-like_superfamily"/>
</dbReference>
<sequence>MARSRVRANFLIQIEGRQRDRQSTLAPGRALMQGRIMVHSPAFAFLDGVSGRVVDEMIAFDWAATSLGRPEAWPAALKAQIATMLACPVPMYLVWGPDLISFYNDAYRPILGYRADTAMGTPFRVLWGSIWDDIAPLVDKALSGQVAQMTDMRLDLAREGRPEESFWTFSYSPVFDDRGTIAGMVCVTGETTARVLAERRQREADERLELALSSGAHVGMWDWDVVNDSIRSDPRFATMYGVDPAAAETGLPIAEFFKGIHPEDRDRVQREVMEAMAGLEAKSGGGETAGRFVSEYRLVQPDGTIHWVSARGRCIADESGRCVRFPGVSFDITDRIFTEQQLRESEARARLNAERVQLAQEAGAIIGTWFWDLRSNRFTCDEPFARHFGIDPALGHEGLEVEKVVELVHPDDRAGLSEAVQEAIARGGPYAHQYRVRRHDDHYHWLEAIGRVDHAPDGTPSQFPGVLIDVGARRALEVERDTAIAELRALTDQLEQRVADRTAELMRAEEALRQSQKMEAVGQLTGGLAHDFNNLLAGISGSLELMALRLSQGRVNDLDRYMDAAQGATRRAAALTHRLLAFSRRQTLAPKPTDIAALVAGMADLIRRTVGPGIALETHGAADLWTVLVDAPQLENALLNLCINARDAMPGGGRITIEMVNRRLNEDNARFADIPDGEYLALCVTDTGTGMTPDVMEKAFDPFFTTKPLGQGTGLGLSMIYGFAQQSGGQVRIRSAPGEGTTVFLYLPRHHGPAEQDGENATGVPTSASGAGETVLVVDDEATVRMMIADVLRDMGYRVIEAVDSVEGLAVLRSDARIDLLVTDVGLPGGMNGRQLAEAARELRHELNVMFVTGYAENAVLNSGHLSPGMQLLTKPFTVDALVMGIQAAMGAGARRYEPHAP</sequence>
<dbReference type="InterPro" id="IPR013655">
    <property type="entry name" value="PAS_fold_3"/>
</dbReference>